<dbReference type="InterPro" id="IPR051316">
    <property type="entry name" value="Zinc-reg_GTPase_activator"/>
</dbReference>
<organism evidence="9 10">
    <name type="scientific">Pollutimonas bauzanensis</name>
    <dbReference type="NCBI Taxonomy" id="658167"/>
    <lineage>
        <taxon>Bacteria</taxon>
        <taxon>Pseudomonadati</taxon>
        <taxon>Pseudomonadota</taxon>
        <taxon>Betaproteobacteria</taxon>
        <taxon>Burkholderiales</taxon>
        <taxon>Alcaligenaceae</taxon>
        <taxon>Pollutimonas</taxon>
    </lineage>
</organism>
<keyword evidence="2" id="KW-0378">Hydrolase</keyword>
<keyword evidence="3" id="KW-0143">Chaperone</keyword>
<reference evidence="9 10" key="1">
    <citation type="submission" date="2016-11" db="EMBL/GenBank/DDBJ databases">
        <authorList>
            <person name="Jaros S."/>
            <person name="Januszkiewicz K."/>
            <person name="Wedrychowicz H."/>
        </authorList>
    </citation>
    <scope>NUCLEOTIDE SEQUENCE [LARGE SCALE GENOMIC DNA]</scope>
    <source>
        <strain evidence="9 10">CGMCC 1.10190</strain>
    </source>
</reference>
<dbReference type="OrthoDB" id="9808822at2"/>
<protein>
    <submittedName>
        <fullName evidence="9">GTPase, G3E family</fullName>
    </submittedName>
</protein>
<dbReference type="InterPro" id="IPR027417">
    <property type="entry name" value="P-loop_NTPase"/>
</dbReference>
<evidence type="ECO:0000256" key="6">
    <source>
        <dbReference type="ARBA" id="ARBA00049117"/>
    </source>
</evidence>
<evidence type="ECO:0000256" key="3">
    <source>
        <dbReference type="ARBA" id="ARBA00023186"/>
    </source>
</evidence>
<comment type="function">
    <text evidence="5">Zinc chaperone that directly transfers zinc cofactor to target proteins, thereby activating them. Zinc is transferred from the CXCC motif in the GTPase domain to the zinc binding site in target proteins in a process requiring GTP hydrolysis.</text>
</comment>
<keyword evidence="1" id="KW-0547">Nucleotide-binding</keyword>
<evidence type="ECO:0000256" key="7">
    <source>
        <dbReference type="SAM" id="MobiDB-lite"/>
    </source>
</evidence>
<dbReference type="InterPro" id="IPR003495">
    <property type="entry name" value="CobW/HypB/UreG_nucleotide-bd"/>
</dbReference>
<comment type="catalytic activity">
    <reaction evidence="6">
        <text>GTP + H2O = GDP + phosphate + H(+)</text>
        <dbReference type="Rhea" id="RHEA:19669"/>
        <dbReference type="ChEBI" id="CHEBI:15377"/>
        <dbReference type="ChEBI" id="CHEBI:15378"/>
        <dbReference type="ChEBI" id="CHEBI:37565"/>
        <dbReference type="ChEBI" id="CHEBI:43474"/>
        <dbReference type="ChEBI" id="CHEBI:58189"/>
    </reaction>
    <physiologicalReaction direction="left-to-right" evidence="6">
        <dbReference type="Rhea" id="RHEA:19670"/>
    </physiologicalReaction>
</comment>
<dbReference type="CDD" id="cd03112">
    <property type="entry name" value="CobW-like"/>
    <property type="match status" value="1"/>
</dbReference>
<evidence type="ECO:0000259" key="8">
    <source>
        <dbReference type="SMART" id="SM00833"/>
    </source>
</evidence>
<evidence type="ECO:0000256" key="1">
    <source>
        <dbReference type="ARBA" id="ARBA00022741"/>
    </source>
</evidence>
<dbReference type="Gene3D" id="3.30.1220.10">
    <property type="entry name" value="CobW-like, C-terminal domain"/>
    <property type="match status" value="1"/>
</dbReference>
<dbReference type="Pfam" id="PF07683">
    <property type="entry name" value="CobW_C"/>
    <property type="match status" value="1"/>
</dbReference>
<dbReference type="PANTHER" id="PTHR13748">
    <property type="entry name" value="COBW-RELATED"/>
    <property type="match status" value="1"/>
</dbReference>
<dbReference type="GO" id="GO:0016787">
    <property type="term" value="F:hydrolase activity"/>
    <property type="evidence" value="ECO:0007669"/>
    <property type="project" value="UniProtKB-KW"/>
</dbReference>
<sequence length="394" mass="43160">MHGRNRRLKRCRAERNVPRSCWPAIPLTGAGASHIEKIMTRIPVTILTGFLGSGKTTLLNRALRDPQLKGSVVIVNEFGEIGLDHELIEASSDSVVLLRNGCLCCSVRGDLVETLVDLHRKRLKGEISAFDHVVIETSGLAEPTPVTEVLVAAPGVNSCFSLAGIVATVDAVNGLVTLDAHEQSVKQVALADRIVMTKSDLLTRPDELRERLGRLNPACEVLDARDVDAGALMRFPAGDRQEPAWRSVAASHGERQVGGSGPHGEAHGHDARIRRFAIVRDEPWDLDTLTLLLEALATNAGPALLRVKGLIHMKDSPERPAVIHGAQELVHSLSWLDRWPSEDRRTRIVFITMDQGAEEIGELVEDIERLSQRTRAARSRGGRQVEFSPDGENR</sequence>
<dbReference type="Pfam" id="PF02492">
    <property type="entry name" value="cobW"/>
    <property type="match status" value="1"/>
</dbReference>
<evidence type="ECO:0000313" key="10">
    <source>
        <dbReference type="Proteomes" id="UP000184226"/>
    </source>
</evidence>
<evidence type="ECO:0000313" key="9">
    <source>
        <dbReference type="EMBL" id="SHH13389.1"/>
    </source>
</evidence>
<feature type="region of interest" description="Disordered" evidence="7">
    <location>
        <begin position="375"/>
        <end position="394"/>
    </location>
</feature>
<dbReference type="SMART" id="SM00833">
    <property type="entry name" value="CobW_C"/>
    <property type="match status" value="1"/>
</dbReference>
<dbReference type="PANTHER" id="PTHR13748:SF62">
    <property type="entry name" value="COBW DOMAIN-CONTAINING PROTEIN"/>
    <property type="match status" value="1"/>
</dbReference>
<dbReference type="SUPFAM" id="SSF90002">
    <property type="entry name" value="Hypothetical protein YjiA, C-terminal domain"/>
    <property type="match status" value="1"/>
</dbReference>
<proteinExistence type="inferred from homology"/>
<dbReference type="SUPFAM" id="SSF52540">
    <property type="entry name" value="P-loop containing nucleoside triphosphate hydrolases"/>
    <property type="match status" value="1"/>
</dbReference>
<evidence type="ECO:0000256" key="5">
    <source>
        <dbReference type="ARBA" id="ARBA00045658"/>
    </source>
</evidence>
<accession>A0A1M5QHW7</accession>
<dbReference type="InterPro" id="IPR011629">
    <property type="entry name" value="CobW-like_C"/>
</dbReference>
<dbReference type="GO" id="GO:0000166">
    <property type="term" value="F:nucleotide binding"/>
    <property type="evidence" value="ECO:0007669"/>
    <property type="project" value="UniProtKB-KW"/>
</dbReference>
<evidence type="ECO:0000256" key="4">
    <source>
        <dbReference type="ARBA" id="ARBA00034320"/>
    </source>
</evidence>
<dbReference type="EMBL" id="FQXE01000002">
    <property type="protein sequence ID" value="SHH13389.1"/>
    <property type="molecule type" value="Genomic_DNA"/>
</dbReference>
<gene>
    <name evidence="9" type="ORF">SAMN04488135_102277</name>
</gene>
<dbReference type="InterPro" id="IPR036627">
    <property type="entry name" value="CobW-likC_sf"/>
</dbReference>
<dbReference type="STRING" id="658167.SAMN04488135_102277"/>
<name>A0A1M5QHW7_9BURK</name>
<dbReference type="Proteomes" id="UP000184226">
    <property type="component" value="Unassembled WGS sequence"/>
</dbReference>
<feature type="domain" description="CobW C-terminal" evidence="8">
    <location>
        <begin position="273"/>
        <end position="368"/>
    </location>
</feature>
<dbReference type="Gene3D" id="3.40.50.300">
    <property type="entry name" value="P-loop containing nucleotide triphosphate hydrolases"/>
    <property type="match status" value="1"/>
</dbReference>
<dbReference type="GO" id="GO:0005737">
    <property type="term" value="C:cytoplasm"/>
    <property type="evidence" value="ECO:0007669"/>
    <property type="project" value="TreeGrafter"/>
</dbReference>
<keyword evidence="10" id="KW-1185">Reference proteome</keyword>
<evidence type="ECO:0000256" key="2">
    <source>
        <dbReference type="ARBA" id="ARBA00022801"/>
    </source>
</evidence>
<comment type="similarity">
    <text evidence="4">Belongs to the SIMIBI class G3E GTPase family. ZNG1 subfamily.</text>
</comment>
<dbReference type="AlphaFoldDB" id="A0A1M5QHW7"/>